<evidence type="ECO:0000256" key="2">
    <source>
        <dbReference type="ARBA" id="ARBA00022448"/>
    </source>
</evidence>
<dbReference type="InterPro" id="IPR043926">
    <property type="entry name" value="ABCG_dom"/>
</dbReference>
<keyword evidence="5" id="KW-0067">ATP-binding</keyword>
<dbReference type="GO" id="GO:0140359">
    <property type="term" value="F:ABC-type transporter activity"/>
    <property type="evidence" value="ECO:0007669"/>
    <property type="project" value="InterPro"/>
</dbReference>
<evidence type="ECO:0000313" key="10">
    <source>
        <dbReference type="EMBL" id="TNV82147.1"/>
    </source>
</evidence>
<evidence type="ECO:0000256" key="1">
    <source>
        <dbReference type="ARBA" id="ARBA00004141"/>
    </source>
</evidence>
<feature type="transmembrane region" description="Helical" evidence="8">
    <location>
        <begin position="427"/>
        <end position="453"/>
    </location>
</feature>
<feature type="transmembrane region" description="Helical" evidence="8">
    <location>
        <begin position="498"/>
        <end position="524"/>
    </location>
</feature>
<dbReference type="Pfam" id="PF01061">
    <property type="entry name" value="ABC2_membrane"/>
    <property type="match status" value="1"/>
</dbReference>
<proteinExistence type="predicted"/>
<dbReference type="GO" id="GO:0005524">
    <property type="term" value="F:ATP binding"/>
    <property type="evidence" value="ECO:0007669"/>
    <property type="project" value="UniProtKB-KW"/>
</dbReference>
<protein>
    <recommendedName>
        <fullName evidence="9">ABC transporter domain-containing protein</fullName>
    </recommendedName>
</protein>
<dbReference type="EMBL" id="RRYP01005317">
    <property type="protein sequence ID" value="TNV82147.1"/>
    <property type="molecule type" value="Genomic_DNA"/>
</dbReference>
<dbReference type="Pfam" id="PF00005">
    <property type="entry name" value="ABC_tran"/>
    <property type="match status" value="1"/>
</dbReference>
<feature type="transmembrane region" description="Helical" evidence="8">
    <location>
        <begin position="384"/>
        <end position="407"/>
    </location>
</feature>
<dbReference type="Proteomes" id="UP000785679">
    <property type="component" value="Unassembled WGS sequence"/>
</dbReference>
<evidence type="ECO:0000313" key="11">
    <source>
        <dbReference type="Proteomes" id="UP000785679"/>
    </source>
</evidence>
<feature type="domain" description="ABC transporter" evidence="9">
    <location>
        <begin position="12"/>
        <end position="256"/>
    </location>
</feature>
<dbReference type="PANTHER" id="PTHR48041">
    <property type="entry name" value="ABC TRANSPORTER G FAMILY MEMBER 28"/>
    <property type="match status" value="1"/>
</dbReference>
<dbReference type="InterPro" id="IPR003593">
    <property type="entry name" value="AAA+_ATPase"/>
</dbReference>
<dbReference type="InterPro" id="IPR050352">
    <property type="entry name" value="ABCG_transporters"/>
</dbReference>
<name>A0A8J8NUC0_HALGN</name>
<dbReference type="InterPro" id="IPR013525">
    <property type="entry name" value="ABC2_TM"/>
</dbReference>
<keyword evidence="2" id="KW-0813">Transport</keyword>
<feature type="transmembrane region" description="Helical" evidence="8">
    <location>
        <begin position="342"/>
        <end position="363"/>
    </location>
</feature>
<dbReference type="AlphaFoldDB" id="A0A8J8NUC0"/>
<keyword evidence="4" id="KW-0547">Nucleotide-binding</keyword>
<dbReference type="PROSITE" id="PS50893">
    <property type="entry name" value="ABC_TRANSPORTER_2"/>
    <property type="match status" value="1"/>
</dbReference>
<keyword evidence="3 8" id="KW-0812">Transmembrane</keyword>
<dbReference type="InterPro" id="IPR027417">
    <property type="entry name" value="P-loop_NTPase"/>
</dbReference>
<dbReference type="OrthoDB" id="184675at2759"/>
<comment type="caution">
    <text evidence="10">The sequence shown here is derived from an EMBL/GenBank/DDBJ whole genome shotgun (WGS) entry which is preliminary data.</text>
</comment>
<evidence type="ECO:0000259" key="9">
    <source>
        <dbReference type="PROSITE" id="PS50893"/>
    </source>
</evidence>
<comment type="subcellular location">
    <subcellularLocation>
        <location evidence="1">Membrane</location>
        <topology evidence="1">Multi-pass membrane protein</topology>
    </subcellularLocation>
</comment>
<feature type="transmembrane region" description="Helical" evidence="8">
    <location>
        <begin position="568"/>
        <end position="588"/>
    </location>
</feature>
<keyword evidence="11" id="KW-1185">Reference proteome</keyword>
<evidence type="ECO:0000256" key="7">
    <source>
        <dbReference type="ARBA" id="ARBA00023136"/>
    </source>
</evidence>
<dbReference type="SMART" id="SM00382">
    <property type="entry name" value="AAA"/>
    <property type="match status" value="1"/>
</dbReference>
<dbReference type="Pfam" id="PF19055">
    <property type="entry name" value="ABC2_membrane_7"/>
    <property type="match status" value="1"/>
</dbReference>
<keyword evidence="6 8" id="KW-1133">Transmembrane helix</keyword>
<evidence type="ECO:0000256" key="6">
    <source>
        <dbReference type="ARBA" id="ARBA00022989"/>
    </source>
</evidence>
<dbReference type="Gene3D" id="3.40.50.300">
    <property type="entry name" value="P-loop containing nucleotide triphosphate hydrolases"/>
    <property type="match status" value="1"/>
</dbReference>
<evidence type="ECO:0000256" key="8">
    <source>
        <dbReference type="SAM" id="Phobius"/>
    </source>
</evidence>
<accession>A0A8J8NUC0</accession>
<sequence>MAQTQAWVPSFLREFVFDYNLTEDRHILKNVNGLVKSGELVAIIGPSGCGKTTLLNYLSRRYNKHHMKEFTISGSVKLNNTEMSRQSFMDLGAYLQQEDIFWESYTCRELFYEAANFRTSLNHEEITSKVEGMIQELNLQDCQERMIGGSFIPQISGGERKRTSLGYEMMTDPRIVLLDEPTSGLDSSNALAIVKLLKRETILRGCSIICSLHQPSSELFKLFDKVICLSEGQTIYNGSVTEIKPYFQRNFNVTIPTYCNPADFLIKLAIDPAIVREDISTKALVAVCDRDYQVLLKEEIEKMKHYKTEDLKLIQTIRETSFNKQLKILIQRYSTGLFRVPIALFALVGMGVFSSFLISNIFYNTGQFAIGFDMTQNKKGIADWIGLSFYVCNDIFAWGLMSQVIQIPSRMALYKKERLSGLYGSTAFYLSLWVGQALYLLCYPIIVTGLTFYFLGITDSSFENYLQYILTGFLVSQVGANFGYMWGSLVQTENNATISAIVYMMVAALGAGQFVNIGSSGVFVKLIANISPVRYAVERVFRRIVSKSPFSHPLVTVFSFTLGDWECAKVLALMSVTFWVTGWILMVYKSNRL</sequence>
<evidence type="ECO:0000256" key="5">
    <source>
        <dbReference type="ARBA" id="ARBA00022840"/>
    </source>
</evidence>
<evidence type="ECO:0000256" key="4">
    <source>
        <dbReference type="ARBA" id="ARBA00022741"/>
    </source>
</evidence>
<gene>
    <name evidence="10" type="ORF">FGO68_gene6898</name>
</gene>
<dbReference type="InterPro" id="IPR003439">
    <property type="entry name" value="ABC_transporter-like_ATP-bd"/>
</dbReference>
<reference evidence="10" key="1">
    <citation type="submission" date="2019-06" db="EMBL/GenBank/DDBJ databases">
        <authorList>
            <person name="Zheng W."/>
        </authorList>
    </citation>
    <scope>NUCLEOTIDE SEQUENCE</scope>
    <source>
        <strain evidence="10">QDHG01</strain>
    </source>
</reference>
<dbReference type="PANTHER" id="PTHR48041:SF139">
    <property type="entry name" value="PROTEIN SCARLET"/>
    <property type="match status" value="1"/>
</dbReference>
<dbReference type="SUPFAM" id="SSF52540">
    <property type="entry name" value="P-loop containing nucleoside triphosphate hydrolases"/>
    <property type="match status" value="1"/>
</dbReference>
<dbReference type="GO" id="GO:0016887">
    <property type="term" value="F:ATP hydrolysis activity"/>
    <property type="evidence" value="ECO:0007669"/>
    <property type="project" value="InterPro"/>
</dbReference>
<organism evidence="10 11">
    <name type="scientific">Halteria grandinella</name>
    <dbReference type="NCBI Taxonomy" id="5974"/>
    <lineage>
        <taxon>Eukaryota</taxon>
        <taxon>Sar</taxon>
        <taxon>Alveolata</taxon>
        <taxon>Ciliophora</taxon>
        <taxon>Intramacronucleata</taxon>
        <taxon>Spirotrichea</taxon>
        <taxon>Stichotrichia</taxon>
        <taxon>Sporadotrichida</taxon>
        <taxon>Halteriidae</taxon>
        <taxon>Halteria</taxon>
    </lineage>
</organism>
<evidence type="ECO:0000256" key="3">
    <source>
        <dbReference type="ARBA" id="ARBA00022692"/>
    </source>
</evidence>
<feature type="transmembrane region" description="Helical" evidence="8">
    <location>
        <begin position="465"/>
        <end position="486"/>
    </location>
</feature>
<dbReference type="GO" id="GO:0016020">
    <property type="term" value="C:membrane"/>
    <property type="evidence" value="ECO:0007669"/>
    <property type="project" value="UniProtKB-SubCell"/>
</dbReference>
<keyword evidence="7 8" id="KW-0472">Membrane</keyword>